<evidence type="ECO:0000313" key="1">
    <source>
        <dbReference type="EMBL" id="KGQ07691.1"/>
    </source>
</evidence>
<dbReference type="EMBL" id="ANFO01000655">
    <property type="protein sequence ID" value="KGQ07691.1"/>
    <property type="molecule type" value="Genomic_DNA"/>
</dbReference>
<protein>
    <submittedName>
        <fullName evidence="1">Uncharacterized protein</fullName>
    </submittedName>
</protein>
<gene>
    <name evidence="1" type="ORF">BBAD15_g6975</name>
</gene>
<dbReference type="Proteomes" id="UP000030106">
    <property type="component" value="Unassembled WGS sequence"/>
</dbReference>
<dbReference type="STRING" id="1245745.A0A0A2VIM6"/>
<dbReference type="AlphaFoldDB" id="A0A0A2VIM6"/>
<name>A0A0A2VIM6_BEABA</name>
<dbReference type="SUPFAM" id="SSF55920">
    <property type="entry name" value="Creatinase/aminopeptidase"/>
    <property type="match status" value="1"/>
</dbReference>
<reference evidence="1 2" key="1">
    <citation type="submission" date="2012-10" db="EMBL/GenBank/DDBJ databases">
        <title>Genome sequencing and analysis of entomopathogenic fungi Beauveria bassiana D1-5.</title>
        <authorList>
            <person name="Li Q."/>
            <person name="Wang L."/>
            <person name="Zhang Z."/>
            <person name="Wang Q."/>
            <person name="Ren J."/>
            <person name="Wang M."/>
            <person name="Xu W."/>
            <person name="Wang J."/>
            <person name="Lu Y."/>
            <person name="Du Q."/>
            <person name="Sun Z."/>
        </authorList>
    </citation>
    <scope>NUCLEOTIDE SEQUENCE [LARGE SCALE GENOMIC DNA]</scope>
    <source>
        <strain evidence="1 2">D1-5</strain>
    </source>
</reference>
<evidence type="ECO:0000313" key="2">
    <source>
        <dbReference type="Proteomes" id="UP000030106"/>
    </source>
</evidence>
<dbReference type="OrthoDB" id="3632757at2759"/>
<accession>A0A0A2VIM6</accession>
<dbReference type="HOGENOM" id="CLU_1864769_0_0_1"/>
<organism evidence="1 2">
    <name type="scientific">Beauveria bassiana D1-5</name>
    <dbReference type="NCBI Taxonomy" id="1245745"/>
    <lineage>
        <taxon>Eukaryota</taxon>
        <taxon>Fungi</taxon>
        <taxon>Dikarya</taxon>
        <taxon>Ascomycota</taxon>
        <taxon>Pezizomycotina</taxon>
        <taxon>Sordariomycetes</taxon>
        <taxon>Hypocreomycetidae</taxon>
        <taxon>Hypocreales</taxon>
        <taxon>Cordycipitaceae</taxon>
        <taxon>Beauveria</taxon>
    </lineage>
</organism>
<comment type="caution">
    <text evidence="1">The sequence shown here is derived from an EMBL/GenBank/DDBJ whole genome shotgun (WGS) entry which is preliminary data.</text>
</comment>
<dbReference type="Gene3D" id="3.90.230.10">
    <property type="entry name" value="Creatinase/methionine aminopeptidase superfamily"/>
    <property type="match status" value="1"/>
</dbReference>
<dbReference type="InterPro" id="IPR036005">
    <property type="entry name" value="Creatinase/aminopeptidase-like"/>
</dbReference>
<proteinExistence type="predicted"/>
<sequence>MATCCTFDFGVSALGMNTDTQHLAYVLYPGQTSHDDDDDVPQGFRDGLLKGNRLQDMTREHMRPGRTGNEILAAIRRQMKHEGIEGKIYCHSIGDWVHSAGTLIDGFEWVHGRQERFHLVRTSGSTSSQDAASSEEL</sequence>